<proteinExistence type="predicted"/>
<dbReference type="SUPFAM" id="SSF47336">
    <property type="entry name" value="ACP-like"/>
    <property type="match status" value="1"/>
</dbReference>
<dbReference type="Pfam" id="PF00550">
    <property type="entry name" value="PP-binding"/>
    <property type="match status" value="1"/>
</dbReference>
<dbReference type="EMBL" id="JAGIOO010000001">
    <property type="protein sequence ID" value="MBP2472208.1"/>
    <property type="molecule type" value="Genomic_DNA"/>
</dbReference>
<reference evidence="4 5" key="1">
    <citation type="submission" date="2021-03" db="EMBL/GenBank/DDBJ databases">
        <title>Sequencing the genomes of 1000 actinobacteria strains.</title>
        <authorList>
            <person name="Klenk H.-P."/>
        </authorList>
    </citation>
    <scope>NUCLEOTIDE SEQUENCE [LARGE SCALE GENOMIC DNA]</scope>
    <source>
        <strain evidence="4 5">DSM 44580</strain>
    </source>
</reference>
<keyword evidence="2" id="KW-0597">Phosphoprotein</keyword>
<dbReference type="Gene3D" id="1.10.1200.10">
    <property type="entry name" value="ACP-like"/>
    <property type="match status" value="1"/>
</dbReference>
<evidence type="ECO:0000313" key="5">
    <source>
        <dbReference type="Proteomes" id="UP001519363"/>
    </source>
</evidence>
<keyword evidence="1" id="KW-0596">Phosphopantetheine</keyword>
<dbReference type="InterPro" id="IPR036736">
    <property type="entry name" value="ACP-like_sf"/>
</dbReference>
<dbReference type="InterPro" id="IPR020806">
    <property type="entry name" value="PKS_PP-bd"/>
</dbReference>
<dbReference type="PROSITE" id="PS00012">
    <property type="entry name" value="PHOSPHOPANTETHEINE"/>
    <property type="match status" value="1"/>
</dbReference>
<dbReference type="PROSITE" id="PS50075">
    <property type="entry name" value="CARRIER"/>
    <property type="match status" value="1"/>
</dbReference>
<evidence type="ECO:0000259" key="3">
    <source>
        <dbReference type="PROSITE" id="PS50075"/>
    </source>
</evidence>
<dbReference type="SMART" id="SM00823">
    <property type="entry name" value="PKS_PP"/>
    <property type="match status" value="1"/>
</dbReference>
<evidence type="ECO:0000313" key="4">
    <source>
        <dbReference type="EMBL" id="MBP2472208.1"/>
    </source>
</evidence>
<protein>
    <submittedName>
        <fullName evidence="4">Acyl carrier protein</fullName>
    </submittedName>
</protein>
<organism evidence="4 5">
    <name type="scientific">Crossiella equi</name>
    <dbReference type="NCBI Taxonomy" id="130796"/>
    <lineage>
        <taxon>Bacteria</taxon>
        <taxon>Bacillati</taxon>
        <taxon>Actinomycetota</taxon>
        <taxon>Actinomycetes</taxon>
        <taxon>Pseudonocardiales</taxon>
        <taxon>Pseudonocardiaceae</taxon>
        <taxon>Crossiella</taxon>
    </lineage>
</organism>
<evidence type="ECO:0000256" key="1">
    <source>
        <dbReference type="ARBA" id="ARBA00022450"/>
    </source>
</evidence>
<comment type="caution">
    <text evidence="4">The sequence shown here is derived from an EMBL/GenBank/DDBJ whole genome shotgun (WGS) entry which is preliminary data.</text>
</comment>
<dbReference type="InterPro" id="IPR009081">
    <property type="entry name" value="PP-bd_ACP"/>
</dbReference>
<dbReference type="InterPro" id="IPR006162">
    <property type="entry name" value="Ppantetheine_attach_site"/>
</dbReference>
<accession>A0ABS5A6I3</accession>
<evidence type="ECO:0000256" key="2">
    <source>
        <dbReference type="ARBA" id="ARBA00022553"/>
    </source>
</evidence>
<gene>
    <name evidence="4" type="ORF">JOF53_001080</name>
</gene>
<dbReference type="RefSeq" id="WP_086785832.1">
    <property type="nucleotide sequence ID" value="NZ_JAGIOO010000001.1"/>
</dbReference>
<feature type="domain" description="Carrier" evidence="3">
    <location>
        <begin position="2"/>
        <end position="78"/>
    </location>
</feature>
<dbReference type="Proteomes" id="UP001519363">
    <property type="component" value="Unassembled WGS sequence"/>
</dbReference>
<name>A0ABS5A6I3_9PSEU</name>
<keyword evidence="5" id="KW-1185">Reference proteome</keyword>
<sequence>MNETGSRVSQSVAEAGRQALGTDAPMAGANFFELGGDSLAAAKMADGLSTDLGVEVPAELIFDADDLQDLAAKLEARLNEPG</sequence>